<dbReference type="InterPro" id="IPR019614">
    <property type="entry name" value="SAM-dep_methyl-trfase"/>
</dbReference>
<dbReference type="SUPFAM" id="SSF53335">
    <property type="entry name" value="S-adenosyl-L-methionine-dependent methyltransferases"/>
    <property type="match status" value="1"/>
</dbReference>
<dbReference type="InterPro" id="IPR029063">
    <property type="entry name" value="SAM-dependent_MTases_sf"/>
</dbReference>
<proteinExistence type="predicted"/>
<dbReference type="EMBL" id="CAUYUJ010002413">
    <property type="protein sequence ID" value="CAK0800675.1"/>
    <property type="molecule type" value="Genomic_DNA"/>
</dbReference>
<name>A0ABN9Q7I6_9DINO</name>
<keyword evidence="2" id="KW-0808">Transferase</keyword>
<evidence type="ECO:0000313" key="6">
    <source>
        <dbReference type="Proteomes" id="UP001189429"/>
    </source>
</evidence>
<evidence type="ECO:0000256" key="2">
    <source>
        <dbReference type="ARBA" id="ARBA00022679"/>
    </source>
</evidence>
<accession>A0ABN9Q7I6</accession>
<feature type="non-terminal residue" evidence="5">
    <location>
        <position position="210"/>
    </location>
</feature>
<protein>
    <recommendedName>
        <fullName evidence="4">S-adenosylmethionine-dependent methyltransferase domain-containing protein</fullName>
    </recommendedName>
</protein>
<dbReference type="PANTHER" id="PTHR42873">
    <property type="entry name" value="RIBOSOMAL RNA LARGE SUBUNIT METHYLTRANSFERASE"/>
    <property type="match status" value="1"/>
</dbReference>
<evidence type="ECO:0000313" key="5">
    <source>
        <dbReference type="EMBL" id="CAK0800675.1"/>
    </source>
</evidence>
<sequence length="210" mass="22616">MKTGFFLDQRESRRQLQRLSKGCSVLDLFSYTGGFAIAAARGGAVRTTTVDQSAAAVAQSLRNYRLNGLEAEVADAELPLSLPGQAVHRLVAMDCGAFLSGARERGELFDIVVCDPPSMAPSEKARAAALRKYVELNRGSLQALREGGLLLTCSCSSHISEDLRGAVEEAGQREGCSLEVVSQARAATDHPVRRGFPEGDYLQTLFVRVL</sequence>
<organism evidence="5 6">
    <name type="scientific">Prorocentrum cordatum</name>
    <dbReference type="NCBI Taxonomy" id="2364126"/>
    <lineage>
        <taxon>Eukaryota</taxon>
        <taxon>Sar</taxon>
        <taxon>Alveolata</taxon>
        <taxon>Dinophyceae</taxon>
        <taxon>Prorocentrales</taxon>
        <taxon>Prorocentraceae</taxon>
        <taxon>Prorocentrum</taxon>
    </lineage>
</organism>
<keyword evidence="3" id="KW-0949">S-adenosyl-L-methionine</keyword>
<dbReference type="Pfam" id="PF10672">
    <property type="entry name" value="Methyltrans_SAM"/>
    <property type="match status" value="1"/>
</dbReference>
<evidence type="ECO:0000256" key="3">
    <source>
        <dbReference type="ARBA" id="ARBA00022691"/>
    </source>
</evidence>
<reference evidence="5" key="1">
    <citation type="submission" date="2023-10" db="EMBL/GenBank/DDBJ databases">
        <authorList>
            <person name="Chen Y."/>
            <person name="Shah S."/>
            <person name="Dougan E. K."/>
            <person name="Thang M."/>
            <person name="Chan C."/>
        </authorList>
    </citation>
    <scope>NUCLEOTIDE SEQUENCE [LARGE SCALE GENOMIC DNA]</scope>
</reference>
<evidence type="ECO:0000259" key="4">
    <source>
        <dbReference type="Pfam" id="PF10672"/>
    </source>
</evidence>
<comment type="caution">
    <text evidence="5">The sequence shown here is derived from an EMBL/GenBank/DDBJ whole genome shotgun (WGS) entry which is preliminary data.</text>
</comment>
<feature type="domain" description="S-adenosylmethionine-dependent methyltransferase" evidence="4">
    <location>
        <begin position="2"/>
        <end position="189"/>
    </location>
</feature>
<keyword evidence="6" id="KW-1185">Reference proteome</keyword>
<dbReference type="PANTHER" id="PTHR42873:SF1">
    <property type="entry name" value="S-ADENOSYLMETHIONINE-DEPENDENT METHYLTRANSFERASE DOMAIN-CONTAINING PROTEIN"/>
    <property type="match status" value="1"/>
</dbReference>
<gene>
    <name evidence="5" type="ORF">PCOR1329_LOCUS8751</name>
</gene>
<keyword evidence="1" id="KW-0489">Methyltransferase</keyword>
<dbReference type="Gene3D" id="3.40.50.150">
    <property type="entry name" value="Vaccinia Virus protein VP39"/>
    <property type="match status" value="1"/>
</dbReference>
<dbReference type="Proteomes" id="UP001189429">
    <property type="component" value="Unassembled WGS sequence"/>
</dbReference>
<evidence type="ECO:0000256" key="1">
    <source>
        <dbReference type="ARBA" id="ARBA00022603"/>
    </source>
</evidence>
<dbReference type="CDD" id="cd02440">
    <property type="entry name" value="AdoMet_MTases"/>
    <property type="match status" value="1"/>
</dbReference>